<name>A0A8J7KH42_9ACTN</name>
<dbReference type="Pfam" id="PF08592">
    <property type="entry name" value="Anthrone_oxy"/>
    <property type="match status" value="1"/>
</dbReference>
<feature type="transmembrane region" description="Helical" evidence="1">
    <location>
        <begin position="83"/>
        <end position="104"/>
    </location>
</feature>
<dbReference type="Proteomes" id="UP000622552">
    <property type="component" value="Unassembled WGS sequence"/>
</dbReference>
<comment type="caution">
    <text evidence="2">The sequence shown here is derived from an EMBL/GenBank/DDBJ whole genome shotgun (WGS) entry which is preliminary data.</text>
</comment>
<feature type="transmembrane region" description="Helical" evidence="1">
    <location>
        <begin position="6"/>
        <end position="30"/>
    </location>
</feature>
<protein>
    <submittedName>
        <fullName evidence="2">Uncharacterized membrane protein YoaK (UPF0700 family)</fullName>
    </submittedName>
</protein>
<sequence length="157" mass="16208">MFVLSHVFAAVAVLTAGIIYGTDVLGALVGRPTWAKVDDRALVAVNGHMHHYGDRRFPIPGALSVVATVLAAGASALSGRWPATAAALVATVALVVWLVIYKVVNAPINKELTAAALEGRVPANARALQTRWDSVITARALLQGVAVGALCAVLALP</sequence>
<feature type="transmembrane region" description="Helical" evidence="1">
    <location>
        <begin position="136"/>
        <end position="156"/>
    </location>
</feature>
<gene>
    <name evidence="2" type="ORF">IW245_001753</name>
</gene>
<dbReference type="InterPro" id="IPR013901">
    <property type="entry name" value="Anthrone_oxy"/>
</dbReference>
<keyword evidence="1" id="KW-0812">Transmembrane</keyword>
<keyword evidence="1" id="KW-1133">Transmembrane helix</keyword>
<dbReference type="EMBL" id="JADOUF010000001">
    <property type="protein sequence ID" value="MBG6135559.1"/>
    <property type="molecule type" value="Genomic_DNA"/>
</dbReference>
<evidence type="ECO:0000313" key="2">
    <source>
        <dbReference type="EMBL" id="MBG6135559.1"/>
    </source>
</evidence>
<dbReference type="AlphaFoldDB" id="A0A8J7KH42"/>
<evidence type="ECO:0000313" key="3">
    <source>
        <dbReference type="Proteomes" id="UP000622552"/>
    </source>
</evidence>
<keyword evidence="3" id="KW-1185">Reference proteome</keyword>
<keyword evidence="1" id="KW-0472">Membrane</keyword>
<dbReference type="RefSeq" id="WP_197002652.1">
    <property type="nucleotide sequence ID" value="NZ_BONS01000002.1"/>
</dbReference>
<evidence type="ECO:0000256" key="1">
    <source>
        <dbReference type="SAM" id="Phobius"/>
    </source>
</evidence>
<proteinExistence type="predicted"/>
<feature type="transmembrane region" description="Helical" evidence="1">
    <location>
        <begin position="57"/>
        <end position="77"/>
    </location>
</feature>
<organism evidence="2 3">
    <name type="scientific">Longispora fulva</name>
    <dbReference type="NCBI Taxonomy" id="619741"/>
    <lineage>
        <taxon>Bacteria</taxon>
        <taxon>Bacillati</taxon>
        <taxon>Actinomycetota</taxon>
        <taxon>Actinomycetes</taxon>
        <taxon>Micromonosporales</taxon>
        <taxon>Micromonosporaceae</taxon>
        <taxon>Longispora</taxon>
    </lineage>
</organism>
<accession>A0A8J7KH42</accession>
<reference evidence="2" key="1">
    <citation type="submission" date="2020-11" db="EMBL/GenBank/DDBJ databases">
        <title>Sequencing the genomes of 1000 actinobacteria strains.</title>
        <authorList>
            <person name="Klenk H.-P."/>
        </authorList>
    </citation>
    <scope>NUCLEOTIDE SEQUENCE</scope>
    <source>
        <strain evidence="2">DSM 45356</strain>
    </source>
</reference>